<accession>A0A3B3QGI2</accession>
<dbReference type="SUPFAM" id="SSF47113">
    <property type="entry name" value="Histone-fold"/>
    <property type="match status" value="1"/>
</dbReference>
<dbReference type="Proteomes" id="UP000261540">
    <property type="component" value="Unplaced"/>
</dbReference>
<dbReference type="InterPro" id="IPR009072">
    <property type="entry name" value="Histone-fold"/>
</dbReference>
<evidence type="ECO:0000313" key="1">
    <source>
        <dbReference type="Ensembl" id="ENSPKIP00000004889.1"/>
    </source>
</evidence>
<evidence type="ECO:0008006" key="3">
    <source>
        <dbReference type="Google" id="ProtNLM"/>
    </source>
</evidence>
<reference evidence="1" key="2">
    <citation type="submission" date="2025-09" db="UniProtKB">
        <authorList>
            <consortium name="Ensembl"/>
        </authorList>
    </citation>
    <scope>IDENTIFICATION</scope>
</reference>
<keyword evidence="2" id="KW-1185">Reference proteome</keyword>
<dbReference type="GO" id="GO:0046982">
    <property type="term" value="F:protein heterodimerization activity"/>
    <property type="evidence" value="ECO:0007669"/>
    <property type="project" value="InterPro"/>
</dbReference>
<dbReference type="AlphaFoldDB" id="A0A3B3QGI2"/>
<dbReference type="Ensembl" id="ENSPKIT00000028879.1">
    <property type="protein sequence ID" value="ENSPKIP00000004889.1"/>
    <property type="gene ID" value="ENSPKIG00000021799.1"/>
</dbReference>
<name>A0A3B3QGI2_9TELE</name>
<dbReference type="Gene3D" id="1.10.20.10">
    <property type="entry name" value="Histone, subunit A"/>
    <property type="match status" value="1"/>
</dbReference>
<organism evidence="1 2">
    <name type="scientific">Paramormyrops kingsleyae</name>
    <dbReference type="NCBI Taxonomy" id="1676925"/>
    <lineage>
        <taxon>Eukaryota</taxon>
        <taxon>Metazoa</taxon>
        <taxon>Chordata</taxon>
        <taxon>Craniata</taxon>
        <taxon>Vertebrata</taxon>
        <taxon>Euteleostomi</taxon>
        <taxon>Actinopterygii</taxon>
        <taxon>Neopterygii</taxon>
        <taxon>Teleostei</taxon>
        <taxon>Osteoglossocephala</taxon>
        <taxon>Osteoglossomorpha</taxon>
        <taxon>Osteoglossiformes</taxon>
        <taxon>Mormyridae</taxon>
        <taxon>Paramormyrops</taxon>
    </lineage>
</organism>
<protein>
    <recommendedName>
        <fullName evidence="3">Histone H2A/H2B/H3 domain-containing protein</fullName>
    </recommendedName>
</protein>
<proteinExistence type="predicted"/>
<sequence length="44" mass="5124">MDSYVIYYAARLSKHSKRRTITRREVRSAVQLLRPKTHAAHQGA</sequence>
<evidence type="ECO:0000313" key="2">
    <source>
        <dbReference type="Proteomes" id="UP000261540"/>
    </source>
</evidence>
<reference evidence="1" key="1">
    <citation type="submission" date="2025-08" db="UniProtKB">
        <authorList>
            <consortium name="Ensembl"/>
        </authorList>
    </citation>
    <scope>IDENTIFICATION</scope>
</reference>